<comment type="subcellular location">
    <subcellularLocation>
        <location evidence="1">Nucleus</location>
    </subcellularLocation>
</comment>
<dbReference type="InterPro" id="IPR045113">
    <property type="entry name" value="Rpb7-like"/>
</dbReference>
<dbReference type="Pfam" id="PF08292">
    <property type="entry name" value="RNA_pol_Rbc25"/>
    <property type="match status" value="1"/>
</dbReference>
<dbReference type="InterPro" id="IPR012340">
    <property type="entry name" value="NA-bd_OB-fold"/>
</dbReference>
<evidence type="ECO:0000313" key="16">
    <source>
        <dbReference type="Proteomes" id="UP000515163"/>
    </source>
</evidence>
<evidence type="ECO:0000256" key="3">
    <source>
        <dbReference type="ARBA" id="ARBA00022478"/>
    </source>
</evidence>
<dbReference type="KEGG" id="aten:116304346"/>
<dbReference type="GO" id="GO:0051607">
    <property type="term" value="P:defense response to virus"/>
    <property type="evidence" value="ECO:0007669"/>
    <property type="project" value="UniProtKB-KW"/>
</dbReference>
<dbReference type="OrthoDB" id="10256606at2759"/>
<keyword evidence="3" id="KW-0240">DNA-directed RNA polymerase</keyword>
<dbReference type="GO" id="GO:0045087">
    <property type="term" value="P:innate immune response"/>
    <property type="evidence" value="ECO:0007669"/>
    <property type="project" value="UniProtKB-KW"/>
</dbReference>
<evidence type="ECO:0000259" key="15">
    <source>
        <dbReference type="Pfam" id="PF08292"/>
    </source>
</evidence>
<keyword evidence="8" id="KW-0539">Nucleus</keyword>
<evidence type="ECO:0000256" key="2">
    <source>
        <dbReference type="ARBA" id="ARBA00009307"/>
    </source>
</evidence>
<evidence type="ECO:0000256" key="12">
    <source>
        <dbReference type="ARBA" id="ARBA00073027"/>
    </source>
</evidence>
<comment type="subunit">
    <text evidence="10">Component of the RNA polymerase III complex consisting of 17 subunits: a ten-subunit horseshoe-shaped catalytic core composed of POLR3A/RPC1, POLR3B/RPC2, POLR1C/RPAC1, POLR1D/RPAC2, POLR3K/RPC10, POLR2E/RPABC1, POLR2F/RPABC2, POLR2H/RPABC3, POLR2K/RPABC4 and POLR2L/RPABC5; a mobile stalk composed of two subunits POLR3H/RPC8 and CRCP/RPC9, protruding from the core and functioning primarily in transcription initiation; and additional subunits homologous to general transcription factors of the RNA polymerase II machinery, POLR3C/RPC3-POLR3F/RPC6-POLR3G/RPC7 heterotrimer required for transcription initiation and POLR3D/RPC4-POLR3E/RPC5 heterodimer involved in both transcription initiation and termination. Interacts with CRCP/RPC9. POLR3H/RPC8 and CRCP/RPC9 probably form a Pol III subcomplex.</text>
</comment>
<dbReference type="RefSeq" id="XP_031569933.1">
    <property type="nucleotide sequence ID" value="XM_031714073.1"/>
</dbReference>
<comment type="similarity">
    <text evidence="2">Belongs to the eukaryotic RPB7/RPC8 RNA polymerase subunit family.</text>
</comment>
<keyword evidence="4" id="KW-0399">Innate immunity</keyword>
<dbReference type="InterPro" id="IPR036898">
    <property type="entry name" value="RNA_pol_Rpb7-like_N_sf"/>
</dbReference>
<evidence type="ECO:0000256" key="1">
    <source>
        <dbReference type="ARBA" id="ARBA00004123"/>
    </source>
</evidence>
<evidence type="ECO:0000256" key="13">
    <source>
        <dbReference type="ARBA" id="ARBA00078855"/>
    </source>
</evidence>
<dbReference type="PANTHER" id="PTHR12709">
    <property type="entry name" value="DNA-DIRECTED RNA POLYMERASE II, III"/>
    <property type="match status" value="1"/>
</dbReference>
<keyword evidence="16" id="KW-1185">Reference proteome</keyword>
<dbReference type="CDD" id="cd04330">
    <property type="entry name" value="RNAP_III_Rpc25_N"/>
    <property type="match status" value="1"/>
</dbReference>
<dbReference type="PANTHER" id="PTHR12709:SF1">
    <property type="entry name" value="DNA-DIRECTED RNA POLYMERASE III SUBUNIT RPC8"/>
    <property type="match status" value="1"/>
</dbReference>
<gene>
    <name evidence="17" type="primary">LOC116304346</name>
</gene>
<dbReference type="GO" id="GO:0005666">
    <property type="term" value="C:RNA polymerase III complex"/>
    <property type="evidence" value="ECO:0007669"/>
    <property type="project" value="TreeGrafter"/>
</dbReference>
<evidence type="ECO:0000256" key="9">
    <source>
        <dbReference type="ARBA" id="ARBA00054245"/>
    </source>
</evidence>
<dbReference type="AlphaFoldDB" id="A0A6P8IUV7"/>
<dbReference type="NCBIfam" id="TIGR00448">
    <property type="entry name" value="rpoE"/>
    <property type="match status" value="1"/>
</dbReference>
<protein>
    <recommendedName>
        <fullName evidence="11">DNA-directed RNA polymerase III subunit RPC8</fullName>
    </recommendedName>
    <alternativeName>
        <fullName evidence="13">DNA-directed RNA polymerase III subunit H</fullName>
    </alternativeName>
    <alternativeName>
        <fullName evidence="12">DNA-directed RNA polymerase III subunit rpc8</fullName>
    </alternativeName>
</protein>
<dbReference type="FunCoup" id="A0A6P8IUV7">
    <property type="interactions" value="2404"/>
</dbReference>
<organism evidence="16 17">
    <name type="scientific">Actinia tenebrosa</name>
    <name type="common">Australian red waratah sea anemone</name>
    <dbReference type="NCBI Taxonomy" id="6105"/>
    <lineage>
        <taxon>Eukaryota</taxon>
        <taxon>Metazoa</taxon>
        <taxon>Cnidaria</taxon>
        <taxon>Anthozoa</taxon>
        <taxon>Hexacorallia</taxon>
        <taxon>Actiniaria</taxon>
        <taxon>Actiniidae</taxon>
        <taxon>Actinia</taxon>
    </lineage>
</organism>
<dbReference type="Pfam" id="PF03876">
    <property type="entry name" value="SHS2_Rpb7-N"/>
    <property type="match status" value="1"/>
</dbReference>
<evidence type="ECO:0000256" key="11">
    <source>
        <dbReference type="ARBA" id="ARBA00072526"/>
    </source>
</evidence>
<dbReference type="InParanoid" id="A0A6P8IUV7"/>
<dbReference type="GO" id="GO:0006384">
    <property type="term" value="P:transcription initiation at RNA polymerase III promoter"/>
    <property type="evidence" value="ECO:0007669"/>
    <property type="project" value="TreeGrafter"/>
</dbReference>
<evidence type="ECO:0000256" key="4">
    <source>
        <dbReference type="ARBA" id="ARBA00022588"/>
    </source>
</evidence>
<dbReference type="SUPFAM" id="SSF50249">
    <property type="entry name" value="Nucleic acid-binding proteins"/>
    <property type="match status" value="1"/>
</dbReference>
<dbReference type="Gene3D" id="3.30.1490.120">
    <property type="entry name" value="RNA polymerase Rpb7-like, N-terminal domain"/>
    <property type="match status" value="1"/>
</dbReference>
<sequence length="203" mass="23606">MFVLAEMRDTVRIKPWLFSLDIQEAVENKLNKKFANKVVHNVGLCIVLYDILSIGDSYIVPGDGSSHTPVTFRFVVFRPFIDEILLGRIRSCNHEGIQVSMEFFDDIFIPHEYIQQPSKFEEDEQLWVWQYQTDDGTHDMFMDINEEIRFRVVDETFVDLTPTGPEVHNKDQLSVEEQEIKKSPYSITASISEPGLGLLSWWT</sequence>
<evidence type="ECO:0000256" key="5">
    <source>
        <dbReference type="ARBA" id="ARBA00022859"/>
    </source>
</evidence>
<feature type="domain" description="RNA polymerase Rpb7-like N-terminal" evidence="14">
    <location>
        <begin position="8"/>
        <end position="64"/>
    </location>
</feature>
<proteinExistence type="inferred from homology"/>
<evidence type="ECO:0000256" key="10">
    <source>
        <dbReference type="ARBA" id="ARBA00062626"/>
    </source>
</evidence>
<dbReference type="SUPFAM" id="SSF88798">
    <property type="entry name" value="N-terminal, heterodimerisation domain of RBP7 (RpoE)"/>
    <property type="match status" value="1"/>
</dbReference>
<dbReference type="Proteomes" id="UP000515163">
    <property type="component" value="Unplaced"/>
</dbReference>
<reference evidence="17" key="1">
    <citation type="submission" date="2025-08" db="UniProtKB">
        <authorList>
            <consortium name="RefSeq"/>
        </authorList>
    </citation>
    <scope>IDENTIFICATION</scope>
    <source>
        <tissue evidence="17">Tentacle</tissue>
    </source>
</reference>
<feature type="domain" description="RNA polymerase III subunit Rpc25" evidence="15">
    <location>
        <begin position="83"/>
        <end position="202"/>
    </location>
</feature>
<keyword evidence="5" id="KW-0391">Immunity</keyword>
<dbReference type="InterPro" id="IPR013238">
    <property type="entry name" value="RNA_pol_III_Rbc25"/>
</dbReference>
<dbReference type="GO" id="GO:0003899">
    <property type="term" value="F:DNA-directed RNA polymerase activity"/>
    <property type="evidence" value="ECO:0007669"/>
    <property type="project" value="InterPro"/>
</dbReference>
<dbReference type="GeneID" id="116304346"/>
<evidence type="ECO:0000256" key="6">
    <source>
        <dbReference type="ARBA" id="ARBA00023118"/>
    </source>
</evidence>
<evidence type="ECO:0000313" key="17">
    <source>
        <dbReference type="RefSeq" id="XP_031569933.1"/>
    </source>
</evidence>
<accession>A0A6P8IUV7</accession>
<dbReference type="InterPro" id="IPR005576">
    <property type="entry name" value="Rpb7-like_N"/>
</dbReference>
<evidence type="ECO:0000259" key="14">
    <source>
        <dbReference type="Pfam" id="PF03876"/>
    </source>
</evidence>
<dbReference type="Gene3D" id="2.40.50.140">
    <property type="entry name" value="Nucleic acid-binding proteins"/>
    <property type="match status" value="1"/>
</dbReference>
<keyword evidence="6" id="KW-0051">Antiviral defense</keyword>
<comment type="function">
    <text evidence="9">DNA-dependent RNA polymerase catalyzes the transcription of DNA into RNA using the four ribonucleoside triphosphates as substrates. Specific peripheric component of RNA polymerase III (Pol III) which synthesizes small non-coding RNAs including 5S rRNA, snRNAs, tRNAs and miRNAs from at least 500 distinct genomic loci. With CRCP/RPC9 forms a mobile stalk that protrudes from Pol III core and functions primarily in transcription initiation. Pol III plays a key role in sensing and limiting infection by intracellular bacteria and DNA viruses. Acts as nuclear and cytosolic DNA sensor involved in innate immune response. Can sense non-self dsDNA that serves as template for transcription into dsRNA. The non-self RNA polymerase III transcripts, such as Epstein-Barr virus-encoded RNAs (EBERs) induce type I interferon and NF-kappa-B through the RIG-I pathway.</text>
</comment>
<dbReference type="FunFam" id="3.30.1490.120:FF:000002">
    <property type="entry name" value="DNA-directed RNA polymerase III subunit RPC8"/>
    <property type="match status" value="1"/>
</dbReference>
<dbReference type="InterPro" id="IPR004519">
    <property type="entry name" value="RNAP_E/RPC8"/>
</dbReference>
<evidence type="ECO:0000256" key="8">
    <source>
        <dbReference type="ARBA" id="ARBA00023242"/>
    </source>
</evidence>
<name>A0A6P8IUV7_ACTTE</name>
<dbReference type="GO" id="GO:0003677">
    <property type="term" value="F:DNA binding"/>
    <property type="evidence" value="ECO:0007669"/>
    <property type="project" value="InterPro"/>
</dbReference>
<dbReference type="FunFam" id="2.40.50.140:FF:000130">
    <property type="entry name" value="DNA-directed RNA polymerase III subunit RPC8"/>
    <property type="match status" value="1"/>
</dbReference>
<keyword evidence="7" id="KW-0804">Transcription</keyword>
<evidence type="ECO:0000256" key="7">
    <source>
        <dbReference type="ARBA" id="ARBA00023163"/>
    </source>
</evidence>